<dbReference type="InterPro" id="IPR013766">
    <property type="entry name" value="Thioredoxin_domain"/>
</dbReference>
<name>A0A366JEC2_CYTFI</name>
<dbReference type="SUPFAM" id="SSF52833">
    <property type="entry name" value="Thioredoxin-like"/>
    <property type="match status" value="1"/>
</dbReference>
<evidence type="ECO:0000256" key="2">
    <source>
        <dbReference type="ARBA" id="ARBA00023157"/>
    </source>
</evidence>
<dbReference type="PANTHER" id="PTHR45663">
    <property type="entry name" value="GEO12009P1"/>
    <property type="match status" value="1"/>
</dbReference>
<evidence type="ECO:0000256" key="3">
    <source>
        <dbReference type="ARBA" id="ARBA00023284"/>
    </source>
</evidence>
<dbReference type="GO" id="GO:0005829">
    <property type="term" value="C:cytosol"/>
    <property type="evidence" value="ECO:0007669"/>
    <property type="project" value="TreeGrafter"/>
</dbReference>
<dbReference type="AlphaFoldDB" id="A0A366JEC2"/>
<dbReference type="PANTHER" id="PTHR45663:SF11">
    <property type="entry name" value="GEO12009P1"/>
    <property type="match status" value="1"/>
</dbReference>
<accession>A0A366JEC2</accession>
<comment type="caution">
    <text evidence="5">The sequence shown here is derived from an EMBL/GenBank/DDBJ whole genome shotgun (WGS) entry which is preliminary data.</text>
</comment>
<dbReference type="GO" id="GO:0015035">
    <property type="term" value="F:protein-disulfide reductase activity"/>
    <property type="evidence" value="ECO:0007669"/>
    <property type="project" value="TreeGrafter"/>
</dbReference>
<dbReference type="Proteomes" id="UP000252731">
    <property type="component" value="Unassembled WGS sequence"/>
</dbReference>
<proteinExistence type="inferred from homology"/>
<dbReference type="Pfam" id="PF00085">
    <property type="entry name" value="Thioredoxin"/>
    <property type="match status" value="1"/>
</dbReference>
<evidence type="ECO:0000313" key="6">
    <source>
        <dbReference type="Proteomes" id="UP000252731"/>
    </source>
</evidence>
<comment type="similarity">
    <text evidence="1">Belongs to the thioredoxin family.</text>
</comment>
<dbReference type="Gene3D" id="3.40.30.10">
    <property type="entry name" value="Glutaredoxin"/>
    <property type="match status" value="1"/>
</dbReference>
<organism evidence="5 6">
    <name type="scientific">Cytobacillus firmus</name>
    <name type="common">Bacillus firmus</name>
    <dbReference type="NCBI Taxonomy" id="1399"/>
    <lineage>
        <taxon>Bacteria</taxon>
        <taxon>Bacillati</taxon>
        <taxon>Bacillota</taxon>
        <taxon>Bacilli</taxon>
        <taxon>Bacillales</taxon>
        <taxon>Bacillaceae</taxon>
        <taxon>Cytobacillus</taxon>
    </lineage>
</organism>
<keyword evidence="2" id="KW-1015">Disulfide bond</keyword>
<gene>
    <name evidence="5" type="ORF">DFO70_1465</name>
</gene>
<feature type="domain" description="Thioredoxin" evidence="4">
    <location>
        <begin position="2"/>
        <end position="67"/>
    </location>
</feature>
<dbReference type="CDD" id="cd02947">
    <property type="entry name" value="TRX_family"/>
    <property type="match status" value="1"/>
</dbReference>
<dbReference type="GO" id="GO:0045454">
    <property type="term" value="P:cell redox homeostasis"/>
    <property type="evidence" value="ECO:0007669"/>
    <property type="project" value="TreeGrafter"/>
</dbReference>
<sequence>MIVQVLEELDQDMGNEDKVVKINVNQDQETANNFAVLNIPALLVMKDGEVVDTLVGYRPKEAQEEVLNKHI</sequence>
<evidence type="ECO:0000259" key="4">
    <source>
        <dbReference type="Pfam" id="PF00085"/>
    </source>
</evidence>
<keyword evidence="6" id="KW-1185">Reference proteome</keyword>
<protein>
    <submittedName>
        <fullName evidence="5">Thioredoxin</fullName>
    </submittedName>
</protein>
<reference evidence="5 6" key="1">
    <citation type="submission" date="2018-06" db="EMBL/GenBank/DDBJ databases">
        <title>Freshwater and sediment microbial communities from various areas in North America, analyzing microbe dynamics in response to fracking.</title>
        <authorList>
            <person name="Lamendella R."/>
        </authorList>
    </citation>
    <scope>NUCLEOTIDE SEQUENCE [LARGE SCALE GENOMIC DNA]</scope>
    <source>
        <strain evidence="5 6">14_TX</strain>
    </source>
</reference>
<evidence type="ECO:0000256" key="1">
    <source>
        <dbReference type="ARBA" id="ARBA00008987"/>
    </source>
</evidence>
<dbReference type="InterPro" id="IPR036249">
    <property type="entry name" value="Thioredoxin-like_sf"/>
</dbReference>
<keyword evidence="3" id="KW-0676">Redox-active center</keyword>
<dbReference type="EMBL" id="QNSF01000046">
    <property type="protein sequence ID" value="RBP85336.1"/>
    <property type="molecule type" value="Genomic_DNA"/>
</dbReference>
<evidence type="ECO:0000313" key="5">
    <source>
        <dbReference type="EMBL" id="RBP85336.1"/>
    </source>
</evidence>